<evidence type="ECO:0008006" key="5">
    <source>
        <dbReference type="Google" id="ProtNLM"/>
    </source>
</evidence>
<evidence type="ECO:0000313" key="4">
    <source>
        <dbReference type="Proteomes" id="UP000018320"/>
    </source>
</evidence>
<accession>V6TFU5</accession>
<dbReference type="GO" id="GO:0044183">
    <property type="term" value="F:protein folding chaperone"/>
    <property type="evidence" value="ECO:0007669"/>
    <property type="project" value="TreeGrafter"/>
</dbReference>
<comment type="similarity">
    <text evidence="1">Belongs to the prefoldin subunit beta family.</text>
</comment>
<dbReference type="VEuPathDB" id="GiardiaDB:GL50803_0061388"/>
<dbReference type="InterPro" id="IPR002777">
    <property type="entry name" value="PFD_beta-like"/>
</dbReference>
<reference evidence="3 4" key="2">
    <citation type="journal article" date="2013" name="Genome Biol. Evol.">
        <title>Genome sequencing of Giardia lamblia genotypes A2 and B isolates (DH and GS) and comparative analysis with the genomes of genotypes A1 and E (WB and Pig).</title>
        <authorList>
            <person name="Adam R.D."/>
            <person name="Dahlstrom E.W."/>
            <person name="Martens C.A."/>
            <person name="Bruno D.P."/>
            <person name="Barbian K.D."/>
            <person name="Ricklefs S.M."/>
            <person name="Hernandez M.M."/>
            <person name="Narla N.P."/>
            <person name="Patel R.B."/>
            <person name="Porcella S.F."/>
            <person name="Nash T.E."/>
        </authorList>
    </citation>
    <scope>NUCLEOTIDE SEQUENCE [LARGE SCALE GENOMIC DNA]</scope>
    <source>
        <strain evidence="3 4">DH</strain>
    </source>
</reference>
<reference evidence="4" key="1">
    <citation type="submission" date="2012-02" db="EMBL/GenBank/DDBJ databases">
        <title>Genome sequencing of Giardia lamblia Genotypes A2 and B isolates (DH and GS) and comparative analysis with the genomes of Genotypes A1 and E (WB and Pig).</title>
        <authorList>
            <person name="Adam R."/>
            <person name="Dahlstrom E."/>
            <person name="Martens C."/>
            <person name="Bruno D."/>
            <person name="Barbian K."/>
            <person name="Porcella S.F."/>
            <person name="Nash T."/>
        </authorList>
    </citation>
    <scope>NUCLEOTIDE SEQUENCE</scope>
    <source>
        <strain evidence="4">DH</strain>
    </source>
</reference>
<gene>
    <name evidence="3" type="ORF">DHA2_152684</name>
</gene>
<evidence type="ECO:0000256" key="2">
    <source>
        <dbReference type="ARBA" id="ARBA00023186"/>
    </source>
</evidence>
<sequence length="140" mass="15408">VSLASIAKLYRDSVLKNQMATEVQALQKEALSTQQTLLSFMRQGDQLKAQIQGLNTLIQMKRITLNALDEVPSAPLYRAIGRCYVARSREAIASGIQEEIAKGEKDVGVLKSTAAYAEKKQKETEDKLAEVLKNLQSAAK</sequence>
<dbReference type="SUPFAM" id="SSF46579">
    <property type="entry name" value="Prefoldin"/>
    <property type="match status" value="1"/>
</dbReference>
<dbReference type="PANTHER" id="PTHR20903">
    <property type="entry name" value="PREFOLDIN SUBUNIT 1-RELATED"/>
    <property type="match status" value="1"/>
</dbReference>
<dbReference type="VEuPathDB" id="GiardiaDB:DHA2_152684"/>
<dbReference type="Proteomes" id="UP000018320">
    <property type="component" value="Unassembled WGS sequence"/>
</dbReference>
<dbReference type="EMBL" id="AHGT01000024">
    <property type="protein sequence ID" value="ESU37636.1"/>
    <property type="molecule type" value="Genomic_DNA"/>
</dbReference>
<dbReference type="VEuPathDB" id="GiardiaDB:QR46_1514"/>
<dbReference type="InterPro" id="IPR009053">
    <property type="entry name" value="Prefoldin"/>
</dbReference>
<dbReference type="PANTHER" id="PTHR20903:SF0">
    <property type="entry name" value="PREFOLDIN SUBUNIT 1"/>
    <property type="match status" value="1"/>
</dbReference>
<comment type="caution">
    <text evidence="3">The sequence shown here is derived from an EMBL/GenBank/DDBJ whole genome shotgun (WGS) entry which is preliminary data.</text>
</comment>
<dbReference type="Gene3D" id="1.10.287.370">
    <property type="match status" value="1"/>
</dbReference>
<evidence type="ECO:0000256" key="1">
    <source>
        <dbReference type="ARBA" id="ARBA00008045"/>
    </source>
</evidence>
<dbReference type="GO" id="GO:0005737">
    <property type="term" value="C:cytoplasm"/>
    <property type="evidence" value="ECO:0007669"/>
    <property type="project" value="TreeGrafter"/>
</dbReference>
<name>V6TFU5_GIAIN</name>
<dbReference type="AlphaFoldDB" id="V6TFU5"/>
<protein>
    <recommendedName>
        <fullName evidence="5">Prefoldin subunit</fullName>
    </recommendedName>
</protein>
<dbReference type="Pfam" id="PF01920">
    <property type="entry name" value="Prefoldin_2"/>
    <property type="match status" value="1"/>
</dbReference>
<organism evidence="3 4">
    <name type="scientific">Giardia intestinalis</name>
    <name type="common">Giardia lamblia</name>
    <dbReference type="NCBI Taxonomy" id="5741"/>
    <lineage>
        <taxon>Eukaryota</taxon>
        <taxon>Metamonada</taxon>
        <taxon>Diplomonadida</taxon>
        <taxon>Hexamitidae</taxon>
        <taxon>Giardiinae</taxon>
        <taxon>Giardia</taxon>
    </lineage>
</organism>
<evidence type="ECO:0000313" key="3">
    <source>
        <dbReference type="EMBL" id="ESU37636.1"/>
    </source>
</evidence>
<dbReference type="VEuPathDB" id="GiardiaDB:GL50581_4162"/>
<dbReference type="GO" id="GO:0016272">
    <property type="term" value="C:prefoldin complex"/>
    <property type="evidence" value="ECO:0007669"/>
    <property type="project" value="InterPro"/>
</dbReference>
<feature type="non-terminal residue" evidence="3">
    <location>
        <position position="1"/>
    </location>
</feature>
<proteinExistence type="inferred from homology"/>
<dbReference type="GO" id="GO:0051082">
    <property type="term" value="F:unfolded protein binding"/>
    <property type="evidence" value="ECO:0007669"/>
    <property type="project" value="InterPro"/>
</dbReference>
<keyword evidence="2" id="KW-0143">Chaperone</keyword>